<reference evidence="4 5" key="1">
    <citation type="journal article" date="2016" name="Mol. Biol. Evol.">
        <title>Comparative Genomics of Early-Diverging Mushroom-Forming Fungi Provides Insights into the Origins of Lignocellulose Decay Capabilities.</title>
        <authorList>
            <person name="Nagy L.G."/>
            <person name="Riley R."/>
            <person name="Tritt A."/>
            <person name="Adam C."/>
            <person name="Daum C."/>
            <person name="Floudas D."/>
            <person name="Sun H."/>
            <person name="Yadav J.S."/>
            <person name="Pangilinan J."/>
            <person name="Larsson K.H."/>
            <person name="Matsuura K."/>
            <person name="Barry K."/>
            <person name="Labutti K."/>
            <person name="Kuo R."/>
            <person name="Ohm R.A."/>
            <person name="Bhattacharya S.S."/>
            <person name="Shirouzu T."/>
            <person name="Yoshinaga Y."/>
            <person name="Martin F.M."/>
            <person name="Grigoriev I.V."/>
            <person name="Hibbett D.S."/>
        </authorList>
    </citation>
    <scope>NUCLEOTIDE SEQUENCE [LARGE SCALE GENOMIC DNA]</scope>
    <source>
        <strain evidence="4 5">L-15889</strain>
    </source>
</reference>
<evidence type="ECO:0000256" key="1">
    <source>
        <dbReference type="SAM" id="MobiDB-lite"/>
    </source>
</evidence>
<keyword evidence="2" id="KW-0812">Transmembrane</keyword>
<evidence type="ECO:0000259" key="3">
    <source>
        <dbReference type="Pfam" id="PF20151"/>
    </source>
</evidence>
<dbReference type="InterPro" id="IPR045340">
    <property type="entry name" value="DUF6533"/>
</dbReference>
<evidence type="ECO:0000256" key="2">
    <source>
        <dbReference type="SAM" id="Phobius"/>
    </source>
</evidence>
<organism evidence="4 5">
    <name type="scientific">Daedalea quercina L-15889</name>
    <dbReference type="NCBI Taxonomy" id="1314783"/>
    <lineage>
        <taxon>Eukaryota</taxon>
        <taxon>Fungi</taxon>
        <taxon>Dikarya</taxon>
        <taxon>Basidiomycota</taxon>
        <taxon>Agaricomycotina</taxon>
        <taxon>Agaricomycetes</taxon>
        <taxon>Polyporales</taxon>
        <taxon>Fomitopsis</taxon>
    </lineage>
</organism>
<feature type="transmembrane region" description="Helical" evidence="2">
    <location>
        <begin position="220"/>
        <end position="238"/>
    </location>
</feature>
<dbReference type="AlphaFoldDB" id="A0A165PS58"/>
<feature type="transmembrane region" description="Helical" evidence="2">
    <location>
        <begin position="59"/>
        <end position="78"/>
    </location>
</feature>
<feature type="domain" description="DUF6533" evidence="3">
    <location>
        <begin position="25"/>
        <end position="68"/>
    </location>
</feature>
<gene>
    <name evidence="4" type="ORF">DAEQUDRAFT_727680</name>
</gene>
<keyword evidence="5" id="KW-1185">Reference proteome</keyword>
<proteinExistence type="predicted"/>
<dbReference type="OrthoDB" id="10553584at2759"/>
<dbReference type="Proteomes" id="UP000076727">
    <property type="component" value="Unassembled WGS sequence"/>
</dbReference>
<evidence type="ECO:0000313" key="5">
    <source>
        <dbReference type="Proteomes" id="UP000076727"/>
    </source>
</evidence>
<feature type="region of interest" description="Disordered" evidence="1">
    <location>
        <begin position="296"/>
        <end position="320"/>
    </location>
</feature>
<protein>
    <recommendedName>
        <fullName evidence="3">DUF6533 domain-containing protein</fullName>
    </recommendedName>
</protein>
<keyword evidence="2" id="KW-1133">Transmembrane helix</keyword>
<name>A0A165PS58_9APHY</name>
<feature type="compositionally biased region" description="Acidic residues" evidence="1">
    <location>
        <begin position="302"/>
        <end position="320"/>
    </location>
</feature>
<accession>A0A165PS58</accession>
<keyword evidence="2" id="KW-0472">Membrane</keyword>
<dbReference type="Pfam" id="PF20151">
    <property type="entry name" value="DUF6533"/>
    <property type="match status" value="1"/>
</dbReference>
<dbReference type="EMBL" id="KV429065">
    <property type="protein sequence ID" value="KZT68566.1"/>
    <property type="molecule type" value="Genomic_DNA"/>
</dbReference>
<evidence type="ECO:0000313" key="4">
    <source>
        <dbReference type="EMBL" id="KZT68566.1"/>
    </source>
</evidence>
<feature type="transmembrane region" description="Helical" evidence="2">
    <location>
        <begin position="90"/>
        <end position="108"/>
    </location>
</feature>
<sequence>MTYGPQLIQIVGEVPYVHSIFDRNYCIVAIMTLFVYDHLCTLDQAARFIIGRRNSMVTLLYHIINTLTLVHLLLYVALCWNPGCTSVYRLNIAASASSSALLLGYGVISALRVYALQGVANIYHCAHLTSVAGGSDSACLIISNVPDLIIPRTTFPRVCVVHVDGDYGHIVEIVLRVCNVLAETLTIGATWRVTYNTLKLARYVDVSVPLSVVILRDGSMYFSVLLLLNVAAAALWTTEAYQDISVFFHTSSTIILSHFFLNLRDASSVVVSLSLPSSSGQSPSRMFGSLGGSLRLSANDEVGTENDDSLDESEYESEEVGDGMEHDVDHTSSAPVILDPCVSPHILPPIFLPDIDHSHSTNSPSTGISNSRSCLYRTHGIMSFQK</sequence>